<evidence type="ECO:0000313" key="2">
    <source>
        <dbReference type="EMBL" id="CAN72463.1"/>
    </source>
</evidence>
<proteinExistence type="predicted"/>
<keyword evidence="1" id="KW-0812">Transmembrane</keyword>
<protein>
    <submittedName>
        <fullName evidence="2">Uncharacterized protein</fullName>
    </submittedName>
</protein>
<dbReference type="EMBL" id="AM464002">
    <property type="protein sequence ID" value="CAN72463.1"/>
    <property type="molecule type" value="Genomic_DNA"/>
</dbReference>
<organism evidence="2">
    <name type="scientific">Vitis vinifera</name>
    <name type="common">Grape</name>
    <dbReference type="NCBI Taxonomy" id="29760"/>
    <lineage>
        <taxon>Eukaryota</taxon>
        <taxon>Viridiplantae</taxon>
        <taxon>Streptophyta</taxon>
        <taxon>Embryophyta</taxon>
        <taxon>Tracheophyta</taxon>
        <taxon>Spermatophyta</taxon>
        <taxon>Magnoliopsida</taxon>
        <taxon>eudicotyledons</taxon>
        <taxon>Gunneridae</taxon>
        <taxon>Pentapetalae</taxon>
        <taxon>rosids</taxon>
        <taxon>Vitales</taxon>
        <taxon>Vitaceae</taxon>
        <taxon>Viteae</taxon>
        <taxon>Vitis</taxon>
    </lineage>
</organism>
<feature type="transmembrane region" description="Helical" evidence="1">
    <location>
        <begin position="130"/>
        <end position="150"/>
    </location>
</feature>
<gene>
    <name evidence="2" type="ORF">VITISV_039888</name>
</gene>
<accession>A5BLW7</accession>
<dbReference type="AlphaFoldDB" id="A5BLW7"/>
<evidence type="ECO:0000256" key="1">
    <source>
        <dbReference type="SAM" id="Phobius"/>
    </source>
</evidence>
<sequence>MVKQSEPGALSPLKLDKAARTSSSEKGISNASESTLGKAKTLCRLCMRHLLYYKMEEKKRFSLDGSEIHLIVLLKDISLFAVKFFLHGRFIFGPDAKSLLVTLLLIIVPVTIFCALVARHLRHEFSPYNAGYAVLVAAIAFTIYINALRFDKNIFEVEKRKHGLFDEDFEVEKEIFEVRFEGYHERSWISITKRIQGVAFSMAFEREEIGWLLKHSKKALEPERHLGFN</sequence>
<feature type="transmembrane region" description="Helical" evidence="1">
    <location>
        <begin position="98"/>
        <end position="118"/>
    </location>
</feature>
<keyword evidence="1" id="KW-1133">Transmembrane helix</keyword>
<keyword evidence="1" id="KW-0472">Membrane</keyword>
<name>A5BLW7_VITVI</name>
<reference evidence="2" key="1">
    <citation type="journal article" date="2007" name="PLoS ONE">
        <title>The first genome sequence of an elite grapevine cultivar (Pinot noir Vitis vinifera L.): coping with a highly heterozygous genome.</title>
        <authorList>
            <person name="Velasco R."/>
            <person name="Zharkikh A."/>
            <person name="Troggio M."/>
            <person name="Cartwright D.A."/>
            <person name="Cestaro A."/>
            <person name="Pruss D."/>
            <person name="Pindo M."/>
            <person name="FitzGerald L.M."/>
            <person name="Vezzulli S."/>
            <person name="Reid J."/>
            <person name="Malacarne G."/>
            <person name="Iliev D."/>
            <person name="Coppola G."/>
            <person name="Wardell B."/>
            <person name="Micheletti D."/>
            <person name="Macalma T."/>
            <person name="Facci M."/>
            <person name="Mitchell J.T."/>
            <person name="Perazzolli M."/>
            <person name="Eldredge G."/>
            <person name="Gatto P."/>
            <person name="Oyzerski R."/>
            <person name="Moretto M."/>
            <person name="Gutin N."/>
            <person name="Stefanini M."/>
            <person name="Chen Y."/>
            <person name="Segala C."/>
            <person name="Davenport C."/>
            <person name="Dematte L."/>
            <person name="Mraz A."/>
            <person name="Battilana J."/>
            <person name="Stormo K."/>
            <person name="Costa F."/>
            <person name="Tao Q."/>
            <person name="Si-Ammour A."/>
            <person name="Harkins T."/>
            <person name="Lackey A."/>
            <person name="Perbost C."/>
            <person name="Taillon B."/>
            <person name="Stella A."/>
            <person name="Solovyev V."/>
            <person name="Fawcett J.A."/>
            <person name="Sterck L."/>
            <person name="Vandepoele K."/>
            <person name="Grando S.M."/>
            <person name="Toppo S."/>
            <person name="Moser C."/>
            <person name="Lanchbury J."/>
            <person name="Bogden R."/>
            <person name="Skolnick M."/>
            <person name="Sgaramella V."/>
            <person name="Bhatnagar S.K."/>
            <person name="Fontana P."/>
            <person name="Gutin A."/>
            <person name="Van de Peer Y."/>
            <person name="Salamini F."/>
            <person name="Viola R."/>
        </authorList>
    </citation>
    <scope>NUCLEOTIDE SEQUENCE</scope>
</reference>